<dbReference type="Proteomes" id="UP001497700">
    <property type="component" value="Unassembled WGS sequence"/>
</dbReference>
<sequence>MASDSSYSPRPGGGAPVNRLSSSPESNDSPSPRPKTKAPQPAIPTSQEIEAELMTASSAFGQELGPLAQQPTFPQSVQPTFYGHGRGRGTATPHMGHRSLAQSRLPDESYSHASSGFSRFSGWGSGAGMLPGQGMPAGRGMPINQGMPTNPGMPAVPPGQDESLHMSRMLQSRIMTCSQFVQRLPNVPANIAGQHQRLCQEISQLLNSTIHNLRLERDTARGAVGGGQAEFHQRYQDLLHTQASTEAERDNLDKRLTHSLERERSTQRELKDWEIRVQAISRDFTSLDENYSSLKANYSSLEGNYSSLEAKAKEFKDYHTKVVADWERLDKRSYQTIQSLETEVKNLRARVATLAEKADVPVKEALDVKTNEFPSPSVPSSSMPSNRSLDKEIKKDLIARLMNPNEKDYSDKDAKASGSSSFKPNPKAPAWQPSKERGEKKRYSTAAPPETKAGSAVGGPSNWPVVVSRGQHEFDQYSVTPSASSSSSSSSDEVVHTRGRQANPPAAAPANNPMPTGNASRSTTIARDKETWGVQDIRDAIEYLYSMTKGYVVNCHLKAGDPPQVPYDRIEFDERPTWTYLLRLAYRNPQQAAVHIRYLLSIDSYRQHVFMRVVLDYVFKKMLSPRVFLGISSELDEHLSALQSKIAVLGQPEGPQNSAQARERQRVLDQHARIITHAMKSENAERFKEGVVKRHAEVLCRILKPLRCTTADDEKAVRLLQLMTEVGWEISSKVWMSGLTLNYQFADCGSVFTLNTMDAFNAAPLGYGLRELQTSHLRISFVATPMLTVRDERWEGEDVVVHGVKKAGVLIMK</sequence>
<evidence type="ECO:0000313" key="2">
    <source>
        <dbReference type="Proteomes" id="UP001497700"/>
    </source>
</evidence>
<proteinExistence type="predicted"/>
<comment type="caution">
    <text evidence="1">The sequence shown here is derived from an EMBL/GenBank/DDBJ whole genome shotgun (WGS) entry which is preliminary data.</text>
</comment>
<evidence type="ECO:0000313" key="1">
    <source>
        <dbReference type="EMBL" id="KAI4860623.1"/>
    </source>
</evidence>
<accession>A0ACB9YNR8</accession>
<keyword evidence="2" id="KW-1185">Reference proteome</keyword>
<protein>
    <submittedName>
        <fullName evidence="1">Uncharacterized protein</fullName>
    </submittedName>
</protein>
<gene>
    <name evidence="1" type="ORF">F4820DRAFT_99255</name>
</gene>
<name>A0ACB9YNR8_9PEZI</name>
<reference evidence="1 2" key="1">
    <citation type="journal article" date="2022" name="New Phytol.">
        <title>Ecological generalism drives hyperdiversity of secondary metabolite gene clusters in xylarialean endophytes.</title>
        <authorList>
            <person name="Franco M.E.E."/>
            <person name="Wisecaver J.H."/>
            <person name="Arnold A.E."/>
            <person name="Ju Y.M."/>
            <person name="Slot J.C."/>
            <person name="Ahrendt S."/>
            <person name="Moore L.P."/>
            <person name="Eastman K.E."/>
            <person name="Scott K."/>
            <person name="Konkel Z."/>
            <person name="Mondo S.J."/>
            <person name="Kuo A."/>
            <person name="Hayes R.D."/>
            <person name="Haridas S."/>
            <person name="Andreopoulos B."/>
            <person name="Riley R."/>
            <person name="LaButti K."/>
            <person name="Pangilinan J."/>
            <person name="Lipzen A."/>
            <person name="Amirebrahimi M."/>
            <person name="Yan J."/>
            <person name="Adam C."/>
            <person name="Keymanesh K."/>
            <person name="Ng V."/>
            <person name="Louie K."/>
            <person name="Northen T."/>
            <person name="Drula E."/>
            <person name="Henrissat B."/>
            <person name="Hsieh H.M."/>
            <person name="Youens-Clark K."/>
            <person name="Lutzoni F."/>
            <person name="Miadlikowska J."/>
            <person name="Eastwood D.C."/>
            <person name="Hamelin R.C."/>
            <person name="Grigoriev I.V."/>
            <person name="U'Ren J.M."/>
        </authorList>
    </citation>
    <scope>NUCLEOTIDE SEQUENCE [LARGE SCALE GENOMIC DNA]</scope>
    <source>
        <strain evidence="1 2">CBS 119005</strain>
    </source>
</reference>
<organism evidence="1 2">
    <name type="scientific">Hypoxylon rubiginosum</name>
    <dbReference type="NCBI Taxonomy" id="110542"/>
    <lineage>
        <taxon>Eukaryota</taxon>
        <taxon>Fungi</taxon>
        <taxon>Dikarya</taxon>
        <taxon>Ascomycota</taxon>
        <taxon>Pezizomycotina</taxon>
        <taxon>Sordariomycetes</taxon>
        <taxon>Xylariomycetidae</taxon>
        <taxon>Xylariales</taxon>
        <taxon>Hypoxylaceae</taxon>
        <taxon>Hypoxylon</taxon>
    </lineage>
</organism>
<dbReference type="EMBL" id="MU393579">
    <property type="protein sequence ID" value="KAI4860623.1"/>
    <property type="molecule type" value="Genomic_DNA"/>
</dbReference>